<name>A0ABN6NEM0_9BACT</name>
<feature type="region of interest" description="Disordered" evidence="1">
    <location>
        <begin position="178"/>
        <end position="202"/>
    </location>
</feature>
<evidence type="ECO:0000259" key="2">
    <source>
        <dbReference type="SMART" id="SM00507"/>
    </source>
</evidence>
<dbReference type="Proteomes" id="UP001162734">
    <property type="component" value="Chromosome"/>
</dbReference>
<organism evidence="3 4">
    <name type="scientific">Anaeromyxobacter paludicola</name>
    <dbReference type="NCBI Taxonomy" id="2918171"/>
    <lineage>
        <taxon>Bacteria</taxon>
        <taxon>Pseudomonadati</taxon>
        <taxon>Myxococcota</taxon>
        <taxon>Myxococcia</taxon>
        <taxon>Myxococcales</taxon>
        <taxon>Cystobacterineae</taxon>
        <taxon>Anaeromyxobacteraceae</taxon>
        <taxon>Anaeromyxobacter</taxon>
    </lineage>
</organism>
<dbReference type="EMBL" id="AP025592">
    <property type="protein sequence ID" value="BDG10507.1"/>
    <property type="molecule type" value="Genomic_DNA"/>
</dbReference>
<feature type="compositionally biased region" description="Low complexity" evidence="1">
    <location>
        <begin position="178"/>
        <end position="191"/>
    </location>
</feature>
<gene>
    <name evidence="3" type="ORF">AMPC_36200</name>
</gene>
<accession>A0ABN6NEM0</accession>
<evidence type="ECO:0000256" key="1">
    <source>
        <dbReference type="SAM" id="MobiDB-lite"/>
    </source>
</evidence>
<sequence>MNSALSETARLAQLLRKEQGALAEFLLALADFDRQRRWLELGHSSLFYYLHRELGLSKGAAHYRKVADELVRRFPEVVEPLREGKLCITSVVALAKVMTPENRHEVLPRFFHCSKREAMAEAAAISPAEATPRREVVTAVPVGSGTRTIAASAGSGMGENTQLLVQPVELDRTIAPVPTSTAPLTSTATATPTPPAPPHPPRAAADPLTADLRRLHITVSRRFLEKLEAARDALSHACPGGFAEEILEAGLDLLLDRSARRKGLVAKPRAATGRTEVPDEPEAEAAARDRYVPAHVRREVWKRDEGRCQWPLASGGVCGSTRRLELDHVIPRALGGRTTAVNLRVLCRAHNDLAARGAYGDEWMDRFTRRTAGSASPAATEDER</sequence>
<dbReference type="CDD" id="cd00085">
    <property type="entry name" value="HNHc"/>
    <property type="match status" value="1"/>
</dbReference>
<dbReference type="InterPro" id="IPR003615">
    <property type="entry name" value="HNH_nuc"/>
</dbReference>
<dbReference type="SMART" id="SM00507">
    <property type="entry name" value="HNHc"/>
    <property type="match status" value="1"/>
</dbReference>
<dbReference type="Gene3D" id="1.10.30.50">
    <property type="match status" value="1"/>
</dbReference>
<evidence type="ECO:0000313" key="3">
    <source>
        <dbReference type="EMBL" id="BDG10507.1"/>
    </source>
</evidence>
<feature type="domain" description="HNH nuclease" evidence="2">
    <location>
        <begin position="295"/>
        <end position="352"/>
    </location>
</feature>
<proteinExistence type="predicted"/>
<evidence type="ECO:0000313" key="4">
    <source>
        <dbReference type="Proteomes" id="UP001162734"/>
    </source>
</evidence>
<feature type="compositionally biased region" description="Pro residues" evidence="1">
    <location>
        <begin position="192"/>
        <end position="201"/>
    </location>
</feature>
<dbReference type="RefSeq" id="WP_248343016.1">
    <property type="nucleotide sequence ID" value="NZ_AP025592.1"/>
</dbReference>
<protein>
    <recommendedName>
        <fullName evidence="2">HNH nuclease domain-containing protein</fullName>
    </recommendedName>
</protein>
<dbReference type="InterPro" id="IPR002711">
    <property type="entry name" value="HNH"/>
</dbReference>
<keyword evidence="4" id="KW-1185">Reference proteome</keyword>
<reference evidence="4" key="1">
    <citation type="journal article" date="2022" name="Int. J. Syst. Evol. Microbiol.">
        <title>Anaeromyxobacter oryzae sp. nov., Anaeromyxobacter diazotrophicus sp. nov. and Anaeromyxobacter paludicola sp. nov., isolated from paddy soils.</title>
        <authorList>
            <person name="Itoh H."/>
            <person name="Xu Z."/>
            <person name="Mise K."/>
            <person name="Masuda Y."/>
            <person name="Ushijima N."/>
            <person name="Hayakawa C."/>
            <person name="Shiratori Y."/>
            <person name="Senoo K."/>
        </authorList>
    </citation>
    <scope>NUCLEOTIDE SEQUENCE [LARGE SCALE GENOMIC DNA]</scope>
    <source>
        <strain evidence="4">Red630</strain>
    </source>
</reference>
<dbReference type="Pfam" id="PF01844">
    <property type="entry name" value="HNH"/>
    <property type="match status" value="1"/>
</dbReference>